<evidence type="ECO:0008006" key="3">
    <source>
        <dbReference type="Google" id="ProtNLM"/>
    </source>
</evidence>
<comment type="caution">
    <text evidence="1">The sequence shown here is derived from an EMBL/GenBank/DDBJ whole genome shotgun (WGS) entry which is preliminary data.</text>
</comment>
<dbReference type="PANTHER" id="PTHR42305:SF1">
    <property type="entry name" value="MEMBRANE PROTEIN RV1733C-RELATED"/>
    <property type="match status" value="1"/>
</dbReference>
<name>A0ABP6TCD3_9ACTN</name>
<dbReference type="InterPro" id="IPR039708">
    <property type="entry name" value="MT1774/Rv1733c-like"/>
</dbReference>
<evidence type="ECO:0000313" key="1">
    <source>
        <dbReference type="EMBL" id="GAA3399299.1"/>
    </source>
</evidence>
<organism evidence="1 2">
    <name type="scientific">Cryptosporangium minutisporangium</name>
    <dbReference type="NCBI Taxonomy" id="113569"/>
    <lineage>
        <taxon>Bacteria</taxon>
        <taxon>Bacillati</taxon>
        <taxon>Actinomycetota</taxon>
        <taxon>Actinomycetes</taxon>
        <taxon>Cryptosporangiales</taxon>
        <taxon>Cryptosporangiaceae</taxon>
        <taxon>Cryptosporangium</taxon>
    </lineage>
</organism>
<reference evidence="2" key="1">
    <citation type="journal article" date="2019" name="Int. J. Syst. Evol. Microbiol.">
        <title>The Global Catalogue of Microorganisms (GCM) 10K type strain sequencing project: providing services to taxonomists for standard genome sequencing and annotation.</title>
        <authorList>
            <consortium name="The Broad Institute Genomics Platform"/>
            <consortium name="The Broad Institute Genome Sequencing Center for Infectious Disease"/>
            <person name="Wu L."/>
            <person name="Ma J."/>
        </authorList>
    </citation>
    <scope>NUCLEOTIDE SEQUENCE [LARGE SCALE GENOMIC DNA]</scope>
    <source>
        <strain evidence="2">JCM 9458</strain>
    </source>
</reference>
<dbReference type="PANTHER" id="PTHR42305">
    <property type="entry name" value="MEMBRANE PROTEIN RV1733C-RELATED"/>
    <property type="match status" value="1"/>
</dbReference>
<keyword evidence="2" id="KW-1185">Reference proteome</keyword>
<protein>
    <recommendedName>
        <fullName evidence="3">DUF3592 domain-containing protein</fullName>
    </recommendedName>
</protein>
<proteinExistence type="predicted"/>
<accession>A0ABP6TCD3</accession>
<dbReference type="RefSeq" id="WP_345734023.1">
    <property type="nucleotide sequence ID" value="NZ_JBHMDE010000106.1"/>
</dbReference>
<sequence>MESLTRLLTAVLAVGLLVAVGVLMTVSYQAAVTRHTAEQRQRHQVTVILLADAVSSSDSPYAPVYRQRMPVKARWTEPDGTARTGNVYARYPGERGDRISVWFDASGSPVPELTTLGDLQAQAWTTGLAAVSLGEFVLFVAYCSLRTALDRRRDAAWTVEWAVVEERWRHNV</sequence>
<gene>
    <name evidence="1" type="ORF">GCM10020369_84650</name>
</gene>
<dbReference type="EMBL" id="BAAAYN010000129">
    <property type="protein sequence ID" value="GAA3399299.1"/>
    <property type="molecule type" value="Genomic_DNA"/>
</dbReference>
<evidence type="ECO:0000313" key="2">
    <source>
        <dbReference type="Proteomes" id="UP001501676"/>
    </source>
</evidence>
<dbReference type="Proteomes" id="UP001501676">
    <property type="component" value="Unassembled WGS sequence"/>
</dbReference>